<name>A0ABP0EL56_9ASCO</name>
<dbReference type="EMBL" id="OZ004260">
    <property type="protein sequence ID" value="CAK7920645.1"/>
    <property type="molecule type" value="Genomic_DNA"/>
</dbReference>
<dbReference type="InterPro" id="IPR043129">
    <property type="entry name" value="ATPase_NBD"/>
</dbReference>
<dbReference type="Pfam" id="PF01150">
    <property type="entry name" value="GDA1_CD39"/>
    <property type="match status" value="1"/>
</dbReference>
<feature type="compositionally biased region" description="Polar residues" evidence="7">
    <location>
        <begin position="60"/>
        <end position="76"/>
    </location>
</feature>
<evidence type="ECO:0000313" key="10">
    <source>
        <dbReference type="Proteomes" id="UP001497600"/>
    </source>
</evidence>
<keyword evidence="8" id="KW-0812">Transmembrane</keyword>
<dbReference type="Proteomes" id="UP001497600">
    <property type="component" value="Chromosome H"/>
</dbReference>
<evidence type="ECO:0000256" key="5">
    <source>
        <dbReference type="ARBA" id="ARBA00038903"/>
    </source>
</evidence>
<feature type="compositionally biased region" description="Basic and acidic residues" evidence="7">
    <location>
        <begin position="99"/>
        <end position="130"/>
    </location>
</feature>
<evidence type="ECO:0000313" key="9">
    <source>
        <dbReference type="EMBL" id="CAK7920645.1"/>
    </source>
</evidence>
<feature type="transmembrane region" description="Helical" evidence="8">
    <location>
        <begin position="7"/>
        <end position="25"/>
    </location>
</feature>
<evidence type="ECO:0000256" key="8">
    <source>
        <dbReference type="SAM" id="Phobius"/>
    </source>
</evidence>
<dbReference type="SUPFAM" id="SSF53067">
    <property type="entry name" value="Actin-like ATPase domain"/>
    <property type="match status" value="1"/>
</dbReference>
<evidence type="ECO:0000256" key="7">
    <source>
        <dbReference type="SAM" id="MobiDB-lite"/>
    </source>
</evidence>
<dbReference type="Gene3D" id="3.30.420.150">
    <property type="entry name" value="Exopolyphosphatase. Domain 2"/>
    <property type="match status" value="1"/>
</dbReference>
<evidence type="ECO:0000256" key="3">
    <source>
        <dbReference type="ARBA" id="ARBA00022801"/>
    </source>
</evidence>
<dbReference type="InterPro" id="IPR000407">
    <property type="entry name" value="GDA1_CD39_NTPase"/>
</dbReference>
<proteinExistence type="inferred from homology"/>
<dbReference type="CDD" id="cd24040">
    <property type="entry name" value="ASKHA_NBD_GDA1"/>
    <property type="match status" value="1"/>
</dbReference>
<keyword evidence="10" id="KW-1185">Reference proteome</keyword>
<organism evidence="9 10">
    <name type="scientific">[Candida] anglica</name>
    <dbReference type="NCBI Taxonomy" id="148631"/>
    <lineage>
        <taxon>Eukaryota</taxon>
        <taxon>Fungi</taxon>
        <taxon>Dikarya</taxon>
        <taxon>Ascomycota</taxon>
        <taxon>Saccharomycotina</taxon>
        <taxon>Pichiomycetes</taxon>
        <taxon>Debaryomycetaceae</taxon>
        <taxon>Kurtzmaniella</taxon>
    </lineage>
</organism>
<protein>
    <recommendedName>
        <fullName evidence="5">guanosine-diphosphatase</fullName>
        <ecNumber evidence="5">3.6.1.42</ecNumber>
    </recommendedName>
</protein>
<accession>A0ABP0EL56</accession>
<gene>
    <name evidence="9" type="primary">GDA1</name>
    <name evidence="9" type="ORF">CAAN4_H04720</name>
</gene>
<evidence type="ECO:0000256" key="1">
    <source>
        <dbReference type="ARBA" id="ARBA00004323"/>
    </source>
</evidence>
<feature type="compositionally biased region" description="Low complexity" evidence="7">
    <location>
        <begin position="78"/>
        <end position="95"/>
    </location>
</feature>
<keyword evidence="8" id="KW-1133">Transmembrane helix</keyword>
<dbReference type="Gene3D" id="3.30.420.40">
    <property type="match status" value="1"/>
</dbReference>
<evidence type="ECO:0000256" key="6">
    <source>
        <dbReference type="RuleBase" id="RU003833"/>
    </source>
</evidence>
<comment type="similarity">
    <text evidence="2 6">Belongs to the GDA1/CD39 NTPase family.</text>
</comment>
<dbReference type="PANTHER" id="PTHR11782:SF83">
    <property type="entry name" value="GUANOSINE-DIPHOSPHATASE"/>
    <property type="match status" value="1"/>
</dbReference>
<keyword evidence="3 6" id="KW-0378">Hydrolase</keyword>
<dbReference type="PROSITE" id="PS01238">
    <property type="entry name" value="GDA1_CD39_NTPASE"/>
    <property type="match status" value="1"/>
</dbReference>
<evidence type="ECO:0000256" key="4">
    <source>
        <dbReference type="ARBA" id="ARBA00037742"/>
    </source>
</evidence>
<evidence type="ECO:0000256" key="2">
    <source>
        <dbReference type="ARBA" id="ARBA00009283"/>
    </source>
</evidence>
<sequence>MLNNRNFRVVVSVLVVFSIIAFFATSRNSLSPSIQKLKPAVSGDSIPFSGEHDDEVANTLKGTPNNSPNPPYSQEGNKPAGDAAAAPAAGAAKAPFSDSKPKFVADKSSNEGESKKVNKPDISIEDKTDNTPCNKEEYVVMIDAGSSGSRVHVYKFDVCHSPPVLISEKFEMLKPGLSSFDTDTKGAASSLDPLLKVAVESVPKDKQGCTPIAVKATAGLRKLGVEKSKLILDEVRNHLENDYPFAVVPGDGISIMEGSNEGVYAWITTNYLLGNIGSSEKTPTAAVFDLGGGSTQIVFEPEFGNNEKMAEGEHKFEISFGGRDFTLYQFSHLGYGLMEGRNKVNSYLVSSALKKNTELAAAKLSKSAAKDAKATITLNNPCIPPGVTASDVVVEMGKDEYYVVNMKGPSTPGGAQCRAMSEKILNKDAECKQAPCSFNGVHQPSLTRAFQRTSDMYVFSFFYDRTNPIGLPTSFTVEELSEMAKVVCSGDESWKDILLDDHIAELNKEPQWCLDLSFMVAMLHTGYDIPLSRELKTASKIANNELGWCLGASLPLLDQKASGWKCKVKEIA</sequence>
<comment type="subcellular location">
    <subcellularLocation>
        <location evidence="1">Golgi apparatus membrane</location>
        <topology evidence="1">Single-pass type II membrane protein</topology>
    </subcellularLocation>
</comment>
<dbReference type="PANTHER" id="PTHR11782">
    <property type="entry name" value="ADENOSINE/GUANOSINE DIPHOSPHATASE"/>
    <property type="match status" value="1"/>
</dbReference>
<feature type="region of interest" description="Disordered" evidence="7">
    <location>
        <begin position="40"/>
        <end position="130"/>
    </location>
</feature>
<comment type="function">
    <text evidence="4">After transfer of sugars to endogenous macromolecular acceptors, the enzyme converts nucleoside diphosphates to nucleoside monophosphates which in turn exit the Golgi lumen in a coupled antiporter reaction, allowing entry of additional nucleotide sugar from the cytosol.</text>
</comment>
<reference evidence="9 10" key="1">
    <citation type="submission" date="2024-01" db="EMBL/GenBank/DDBJ databases">
        <authorList>
            <consortium name="Genoscope - CEA"/>
            <person name="William W."/>
        </authorList>
    </citation>
    <scope>NUCLEOTIDE SEQUENCE [LARGE SCALE GENOMIC DNA]</scope>
    <source>
        <strain evidence="9 10">29B2s-10</strain>
    </source>
</reference>
<dbReference type="EC" id="3.6.1.42" evidence="5"/>
<keyword evidence="8" id="KW-0472">Membrane</keyword>